<reference evidence="3" key="1">
    <citation type="submission" date="2021-05" db="EMBL/GenBank/DDBJ databases">
        <authorList>
            <person name="Alioto T."/>
            <person name="Alioto T."/>
            <person name="Gomez Garrido J."/>
        </authorList>
    </citation>
    <scope>NUCLEOTIDE SEQUENCE</scope>
</reference>
<keyword evidence="3" id="KW-0808">Transferase</keyword>
<dbReference type="PANTHER" id="PTHR13155:SF1">
    <property type="entry name" value="A-KINASE ANCHOR PROTEIN 10, MITOCHONDRIAL"/>
    <property type="match status" value="1"/>
</dbReference>
<dbReference type="Pfam" id="PF00615">
    <property type="entry name" value="RGS"/>
    <property type="match status" value="1"/>
</dbReference>
<dbReference type="InterPro" id="IPR036305">
    <property type="entry name" value="RGS_sf"/>
</dbReference>
<feature type="domain" description="RGS" evidence="2">
    <location>
        <begin position="205"/>
        <end position="328"/>
    </location>
</feature>
<dbReference type="SUPFAM" id="SSF48097">
    <property type="entry name" value="Regulator of G-protein signaling, RGS"/>
    <property type="match status" value="1"/>
</dbReference>
<feature type="region of interest" description="Disordered" evidence="1">
    <location>
        <begin position="356"/>
        <end position="378"/>
    </location>
</feature>
<dbReference type="PANTHER" id="PTHR13155">
    <property type="entry name" value="A-KINASE ANCHOR PROTEINS"/>
    <property type="match status" value="1"/>
</dbReference>
<protein>
    <submittedName>
        <fullName evidence="3">A-kinase anchor protein 10, mitochondrial</fullName>
    </submittedName>
</protein>
<dbReference type="GO" id="GO:0005739">
    <property type="term" value="C:mitochondrion"/>
    <property type="evidence" value="ECO:0007669"/>
    <property type="project" value="TreeGrafter"/>
</dbReference>
<name>A0A8D9A388_9HEMI</name>
<dbReference type="Gene3D" id="1.10.167.10">
    <property type="entry name" value="Regulator of G-protein Signalling 4, domain 2"/>
    <property type="match status" value="1"/>
</dbReference>
<feature type="region of interest" description="Disordered" evidence="1">
    <location>
        <begin position="436"/>
        <end position="458"/>
    </location>
</feature>
<dbReference type="AlphaFoldDB" id="A0A8D9A388"/>
<dbReference type="InterPro" id="IPR016137">
    <property type="entry name" value="RGS"/>
</dbReference>
<evidence type="ECO:0000256" key="1">
    <source>
        <dbReference type="SAM" id="MobiDB-lite"/>
    </source>
</evidence>
<dbReference type="PROSITE" id="PS50132">
    <property type="entry name" value="RGS"/>
    <property type="match status" value="1"/>
</dbReference>
<dbReference type="InterPro" id="IPR052246">
    <property type="entry name" value="Cell_Polariz_PKAAnc"/>
</dbReference>
<organism evidence="3">
    <name type="scientific">Cacopsylla melanoneura</name>
    <dbReference type="NCBI Taxonomy" id="428564"/>
    <lineage>
        <taxon>Eukaryota</taxon>
        <taxon>Metazoa</taxon>
        <taxon>Ecdysozoa</taxon>
        <taxon>Arthropoda</taxon>
        <taxon>Hexapoda</taxon>
        <taxon>Insecta</taxon>
        <taxon>Pterygota</taxon>
        <taxon>Neoptera</taxon>
        <taxon>Paraneoptera</taxon>
        <taxon>Hemiptera</taxon>
        <taxon>Sternorrhyncha</taxon>
        <taxon>Psylloidea</taxon>
        <taxon>Psyllidae</taxon>
        <taxon>Psyllinae</taxon>
        <taxon>Cacopsylla</taxon>
    </lineage>
</organism>
<evidence type="ECO:0000259" key="2">
    <source>
        <dbReference type="PROSITE" id="PS50132"/>
    </source>
</evidence>
<dbReference type="GO" id="GO:0016301">
    <property type="term" value="F:kinase activity"/>
    <property type="evidence" value="ECO:0007669"/>
    <property type="project" value="UniProtKB-KW"/>
</dbReference>
<accession>A0A8D9A388</accession>
<proteinExistence type="predicted"/>
<dbReference type="SMART" id="SM00315">
    <property type="entry name" value="RGS"/>
    <property type="match status" value="1"/>
</dbReference>
<keyword evidence="3" id="KW-0418">Kinase</keyword>
<dbReference type="GO" id="GO:0008104">
    <property type="term" value="P:intracellular protein localization"/>
    <property type="evidence" value="ECO:0007669"/>
    <property type="project" value="TreeGrafter"/>
</dbReference>
<dbReference type="GO" id="GO:0005886">
    <property type="term" value="C:plasma membrane"/>
    <property type="evidence" value="ECO:0007669"/>
    <property type="project" value="TreeGrafter"/>
</dbReference>
<sequence length="458" mass="51688">MMISYLKKRIQTKLHPKEESTTNALSRNGSISCDNFSQFTEESIRKGPLSDFVFKEKYGYPLEQSNFQLNLKQGLKNDLAVKYFTQIVQIKGFYNVYKLLRTLESLMITCDTNESDNNTDNNLGLECDMAEVWALAKEEESHNRLNIPESLHKELCTTGHVMTRAHVQPLYNAIVQILEVVWSEFLKSECYCKYQVEILTRDSVMLEDILCLPTGMSYFMEFLEEEHCHTVLEFWIAVTNFQRLLENSTNTLEESQNDAILIYDKYLSLQATTPLGFSNEVRYRTELAICDEAGPRPDCFASSLAVVRAFLRHQLKHFVASQHFDRFLSDITAAARKLSPCSSMSSVSTESASLMTSASGVTGGSGSKPAGHGGHVRGLSFGRIDPLGRFETDVHPEPNRKESAISKVMKRLTAKESKEEEEMAWRVAEKIVRTVTSLTLGGEGDRRGEEGGSEDEES</sequence>
<dbReference type="EMBL" id="HBUF01548895">
    <property type="protein sequence ID" value="CAG6758162.1"/>
    <property type="molecule type" value="Transcribed_RNA"/>
</dbReference>
<dbReference type="InterPro" id="IPR044926">
    <property type="entry name" value="RGS_subdomain_2"/>
</dbReference>
<dbReference type="EMBL" id="HBUF01548894">
    <property type="protein sequence ID" value="CAG6758161.1"/>
    <property type="molecule type" value="Transcribed_RNA"/>
</dbReference>
<evidence type="ECO:0000313" key="3">
    <source>
        <dbReference type="EMBL" id="CAG6758162.1"/>
    </source>
</evidence>